<evidence type="ECO:0000313" key="9">
    <source>
        <dbReference type="EMBL" id="SKB00494.1"/>
    </source>
</evidence>
<feature type="transmembrane region" description="Helical" evidence="7">
    <location>
        <begin position="9"/>
        <end position="31"/>
    </location>
</feature>
<dbReference type="EMBL" id="FUYE01000010">
    <property type="protein sequence ID" value="SKB00494.1"/>
    <property type="molecule type" value="Genomic_DNA"/>
</dbReference>
<evidence type="ECO:0000256" key="2">
    <source>
        <dbReference type="ARBA" id="ARBA00022448"/>
    </source>
</evidence>
<keyword evidence="3" id="KW-1003">Cell membrane</keyword>
<evidence type="ECO:0000256" key="4">
    <source>
        <dbReference type="ARBA" id="ARBA00022692"/>
    </source>
</evidence>
<dbReference type="InterPro" id="IPR036259">
    <property type="entry name" value="MFS_trans_sf"/>
</dbReference>
<dbReference type="GO" id="GO:0015213">
    <property type="term" value="F:uridine transmembrane transporter activity"/>
    <property type="evidence" value="ECO:0007669"/>
    <property type="project" value="TreeGrafter"/>
</dbReference>
<feature type="transmembrane region" description="Helical" evidence="7">
    <location>
        <begin position="98"/>
        <end position="121"/>
    </location>
</feature>
<dbReference type="Gene3D" id="1.20.1250.20">
    <property type="entry name" value="MFS general substrate transporter like domains"/>
    <property type="match status" value="2"/>
</dbReference>
<dbReference type="OrthoDB" id="9783013at2"/>
<keyword evidence="5 7" id="KW-1133">Transmembrane helix</keyword>
<evidence type="ECO:0000256" key="7">
    <source>
        <dbReference type="SAM" id="Phobius"/>
    </source>
</evidence>
<evidence type="ECO:0000313" key="10">
    <source>
        <dbReference type="Proteomes" id="UP000190774"/>
    </source>
</evidence>
<dbReference type="CDD" id="cd06177">
    <property type="entry name" value="MFS_NHS"/>
    <property type="match status" value="1"/>
</dbReference>
<feature type="transmembrane region" description="Helical" evidence="7">
    <location>
        <begin position="74"/>
        <end position="92"/>
    </location>
</feature>
<dbReference type="PANTHER" id="PTHR23522:SF4">
    <property type="entry name" value="NUCLEOSIDE PERMEASE NUPG-RELATED"/>
    <property type="match status" value="1"/>
</dbReference>
<feature type="transmembrane region" description="Helical" evidence="7">
    <location>
        <begin position="214"/>
        <end position="239"/>
    </location>
</feature>
<evidence type="ECO:0000256" key="5">
    <source>
        <dbReference type="ARBA" id="ARBA00022989"/>
    </source>
</evidence>
<feature type="transmembrane region" description="Helical" evidence="7">
    <location>
        <begin position="306"/>
        <end position="329"/>
    </location>
</feature>
<feature type="domain" description="Major facilitator superfamily (MFS) profile" evidence="8">
    <location>
        <begin position="1"/>
        <end position="402"/>
    </location>
</feature>
<dbReference type="RefSeq" id="WP_078814340.1">
    <property type="nucleotide sequence ID" value="NZ_FUYE01000010.1"/>
</dbReference>
<feature type="transmembrane region" description="Helical" evidence="7">
    <location>
        <begin position="133"/>
        <end position="153"/>
    </location>
</feature>
<dbReference type="InterPro" id="IPR004740">
    <property type="entry name" value="Nuc_H_symport"/>
</dbReference>
<dbReference type="InterPro" id="IPR020846">
    <property type="entry name" value="MFS_dom"/>
</dbReference>
<feature type="transmembrane region" description="Helical" evidence="7">
    <location>
        <begin position="168"/>
        <end position="186"/>
    </location>
</feature>
<evidence type="ECO:0000256" key="1">
    <source>
        <dbReference type="ARBA" id="ARBA00004651"/>
    </source>
</evidence>
<organism evidence="9 10">
    <name type="scientific">Prosthecobacter debontii</name>
    <dbReference type="NCBI Taxonomy" id="48467"/>
    <lineage>
        <taxon>Bacteria</taxon>
        <taxon>Pseudomonadati</taxon>
        <taxon>Verrucomicrobiota</taxon>
        <taxon>Verrucomicrobiia</taxon>
        <taxon>Verrucomicrobiales</taxon>
        <taxon>Verrucomicrobiaceae</taxon>
        <taxon>Prosthecobacter</taxon>
    </lineage>
</organism>
<evidence type="ECO:0000256" key="3">
    <source>
        <dbReference type="ARBA" id="ARBA00022475"/>
    </source>
</evidence>
<dbReference type="SUPFAM" id="SSF103473">
    <property type="entry name" value="MFS general substrate transporter"/>
    <property type="match status" value="1"/>
</dbReference>
<feature type="transmembrane region" description="Helical" evidence="7">
    <location>
        <begin position="341"/>
        <end position="360"/>
    </location>
</feature>
<sequence>MKSPAAKKLFVMMVLEFFIWGAWLPLIWGYMGKDGLAFSETQITWVGTAFVIASFLGIFFSNQFADRNFAAEKFMAFSHLVGGLAILGMYWVKDFPTFFGLMLLHSILYVPTISVSNSIAFTHLKDAQKEFGLVRMGGTIGWMLAAWPLYFVLEGKAGAEAVAASRNIFLVSGIASLVLAVYSLGLPHTPPKPAAKGEGSFAWLRAVTFLKKPFILVLFIVTFIDSTIHNGYFLMAGGFLGSSTVGIEAKWIMPVMSIGQVAEILTMAMLGWFLSRMGWKTTMILGVLGHAARFAVFAFMPQNQTMIIAVQVLHGICYAFFFATLYIFIDAAFPKDVRSSAQGLFNLLVLGVGDLAAKLVFIPLQGHLTTDGVVNYKELFLWPTGMSLAAALLLLFAFWPPKDLDAPAEVSH</sequence>
<dbReference type="AlphaFoldDB" id="A0A1T4YFE8"/>
<feature type="transmembrane region" description="Helical" evidence="7">
    <location>
        <begin position="251"/>
        <end position="274"/>
    </location>
</feature>
<comment type="subcellular location">
    <subcellularLocation>
        <location evidence="1">Cell membrane</location>
        <topology evidence="1">Multi-pass membrane protein</topology>
    </subcellularLocation>
</comment>
<evidence type="ECO:0000256" key="6">
    <source>
        <dbReference type="ARBA" id="ARBA00023136"/>
    </source>
</evidence>
<reference evidence="10" key="1">
    <citation type="submission" date="2017-02" db="EMBL/GenBank/DDBJ databases">
        <authorList>
            <person name="Varghese N."/>
            <person name="Submissions S."/>
        </authorList>
    </citation>
    <scope>NUCLEOTIDE SEQUENCE [LARGE SCALE GENOMIC DNA]</scope>
    <source>
        <strain evidence="10">ATCC 700200</strain>
    </source>
</reference>
<keyword evidence="2" id="KW-0813">Transport</keyword>
<feature type="transmembrane region" description="Helical" evidence="7">
    <location>
        <begin position="43"/>
        <end position="62"/>
    </location>
</feature>
<keyword evidence="10" id="KW-1185">Reference proteome</keyword>
<name>A0A1T4YFE8_9BACT</name>
<dbReference type="GO" id="GO:0015212">
    <property type="term" value="F:cytidine transmembrane transporter activity"/>
    <property type="evidence" value="ECO:0007669"/>
    <property type="project" value="TreeGrafter"/>
</dbReference>
<keyword evidence="6 7" id="KW-0472">Membrane</keyword>
<dbReference type="PROSITE" id="PS50850">
    <property type="entry name" value="MFS"/>
    <property type="match status" value="1"/>
</dbReference>
<dbReference type="PANTHER" id="PTHR23522">
    <property type="entry name" value="BLL5896 PROTEIN"/>
    <property type="match status" value="1"/>
</dbReference>
<feature type="transmembrane region" description="Helical" evidence="7">
    <location>
        <begin position="380"/>
        <end position="399"/>
    </location>
</feature>
<keyword evidence="4 7" id="KW-0812">Transmembrane</keyword>
<dbReference type="GO" id="GO:0005886">
    <property type="term" value="C:plasma membrane"/>
    <property type="evidence" value="ECO:0007669"/>
    <property type="project" value="UniProtKB-SubCell"/>
</dbReference>
<accession>A0A1T4YFE8</accession>
<dbReference type="STRING" id="48467.SAMN02745166_03153"/>
<evidence type="ECO:0000259" key="8">
    <source>
        <dbReference type="PROSITE" id="PS50850"/>
    </source>
</evidence>
<dbReference type="Proteomes" id="UP000190774">
    <property type="component" value="Unassembled WGS sequence"/>
</dbReference>
<protein>
    <submittedName>
        <fullName evidence="9">Nucleoside transporter</fullName>
    </submittedName>
</protein>
<proteinExistence type="predicted"/>
<dbReference type="Pfam" id="PF03825">
    <property type="entry name" value="Nuc_H_symport"/>
    <property type="match status" value="1"/>
</dbReference>
<gene>
    <name evidence="9" type="ORF">SAMN02745166_03153</name>
</gene>